<reference evidence="3" key="1">
    <citation type="submission" date="2014-11" db="EMBL/GenBank/DDBJ databases">
        <authorList>
            <person name="Wibberg D."/>
        </authorList>
    </citation>
    <scope>NUCLEOTIDE SEQUENCE [LARGE SCALE GENOMIC DNA]</scope>
    <source>
        <strain evidence="3">L3</strain>
    </source>
</reference>
<dbReference type="EMBL" id="LN824141">
    <property type="protein sequence ID" value="CEP79130.1"/>
    <property type="molecule type" value="Genomic_DNA"/>
</dbReference>
<evidence type="ECO:0000313" key="3">
    <source>
        <dbReference type="Proteomes" id="UP000032809"/>
    </source>
</evidence>
<dbReference type="Gene3D" id="3.20.20.140">
    <property type="entry name" value="Metal-dependent hydrolases"/>
    <property type="match status" value="1"/>
</dbReference>
<dbReference type="Gene3D" id="1.10.150.650">
    <property type="match status" value="1"/>
</dbReference>
<dbReference type="InterPro" id="IPR052018">
    <property type="entry name" value="PHP_domain"/>
</dbReference>
<dbReference type="InterPro" id="IPR004013">
    <property type="entry name" value="PHP_dom"/>
</dbReference>
<dbReference type="PANTHER" id="PTHR42924">
    <property type="entry name" value="EXONUCLEASE"/>
    <property type="match status" value="1"/>
</dbReference>
<name>A0A0C7P470_DEFTU</name>
<dbReference type="Pfam" id="PF02811">
    <property type="entry name" value="PHP"/>
    <property type="match status" value="1"/>
</dbReference>
<dbReference type="SUPFAM" id="SSF89550">
    <property type="entry name" value="PHP domain-like"/>
    <property type="match status" value="1"/>
</dbReference>
<dbReference type="AlphaFoldDB" id="A0A0C7P470"/>
<accession>A0A0C7P470</accession>
<dbReference type="PATRIC" id="fig|1006576.9.peg.1840"/>
<keyword evidence="3" id="KW-1185">Reference proteome</keyword>
<evidence type="ECO:0000313" key="2">
    <source>
        <dbReference type="EMBL" id="CEP79130.1"/>
    </source>
</evidence>
<dbReference type="Proteomes" id="UP000032809">
    <property type="component" value="Chromosome I"/>
</dbReference>
<dbReference type="STRING" id="1006576.DTL3_1848"/>
<proteinExistence type="predicted"/>
<dbReference type="InterPro" id="IPR016195">
    <property type="entry name" value="Pol/histidinol_Pase-like"/>
</dbReference>
<evidence type="ECO:0000259" key="1">
    <source>
        <dbReference type="SMART" id="SM00481"/>
    </source>
</evidence>
<dbReference type="PANTHER" id="PTHR42924:SF3">
    <property type="entry name" value="POLYMERASE_HISTIDINOL PHOSPHATASE N-TERMINAL DOMAIN-CONTAINING PROTEIN"/>
    <property type="match status" value="1"/>
</dbReference>
<dbReference type="RefSeq" id="WP_045088453.1">
    <property type="nucleotide sequence ID" value="NZ_LN824141.1"/>
</dbReference>
<protein>
    <submittedName>
        <fullName evidence="2">Phosphotransferase domain-containing protein</fullName>
    </submittedName>
</protein>
<dbReference type="GO" id="GO:0035312">
    <property type="term" value="F:5'-3' DNA exonuclease activity"/>
    <property type="evidence" value="ECO:0007669"/>
    <property type="project" value="TreeGrafter"/>
</dbReference>
<sequence length="277" mass="31747">MRIDLHVHSTGSDGTNSPEELINMAVDKKIQVFSITDHDTLDGIKDINFLENRLLNNLIFVPGVEISAEFPTTLHLLGYAFDIENEKLNQSLKTLQEFREERNLMMIQKMQKLGFDITEEELLEEAGGDLIGRPHFASLMVKKGYVKNTQEAFERYLKRGASVYIDKKRLPYTEAIELITQAGGIVVLAHPYQTQLEEQELEKLVKLLKDAGLAGIEVFYPHHTKKMIEEYKRLARKYDLIITAGSDFHGENKMGIELGLEVVEHEILPFLKILRKH</sequence>
<dbReference type="InterPro" id="IPR003141">
    <property type="entry name" value="Pol/His_phosphatase_N"/>
</dbReference>
<dbReference type="GO" id="GO:0016740">
    <property type="term" value="F:transferase activity"/>
    <property type="evidence" value="ECO:0007669"/>
    <property type="project" value="UniProtKB-KW"/>
</dbReference>
<keyword evidence="2" id="KW-0808">Transferase</keyword>
<dbReference type="GO" id="GO:0004534">
    <property type="term" value="F:5'-3' RNA exonuclease activity"/>
    <property type="evidence" value="ECO:0007669"/>
    <property type="project" value="TreeGrafter"/>
</dbReference>
<feature type="domain" description="Polymerase/histidinol phosphatase N-terminal" evidence="1">
    <location>
        <begin position="3"/>
        <end position="70"/>
    </location>
</feature>
<dbReference type="HOGENOM" id="CLU_067347_1_0_0"/>
<dbReference type="KEGG" id="dtn:DTL3_1848"/>
<dbReference type="OrthoDB" id="9804333at2"/>
<organism evidence="2 3">
    <name type="scientific">Defluviitoga tunisiensis</name>
    <dbReference type="NCBI Taxonomy" id="1006576"/>
    <lineage>
        <taxon>Bacteria</taxon>
        <taxon>Thermotogati</taxon>
        <taxon>Thermotogota</taxon>
        <taxon>Thermotogae</taxon>
        <taxon>Petrotogales</taxon>
        <taxon>Petrotogaceae</taxon>
        <taxon>Defluviitoga</taxon>
    </lineage>
</organism>
<dbReference type="SMART" id="SM00481">
    <property type="entry name" value="POLIIIAc"/>
    <property type="match status" value="1"/>
</dbReference>
<gene>
    <name evidence="2" type="ORF">DTL3_1848</name>
</gene>
<dbReference type="CDD" id="cd07438">
    <property type="entry name" value="PHP_HisPPase_AMP"/>
    <property type="match status" value="1"/>
</dbReference>